<organism evidence="2">
    <name type="scientific">Psychrobacter sp. (strain PRwf-1)</name>
    <dbReference type="NCBI Taxonomy" id="349106"/>
    <lineage>
        <taxon>Bacteria</taxon>
        <taxon>Pseudomonadati</taxon>
        <taxon>Pseudomonadota</taxon>
        <taxon>Gammaproteobacteria</taxon>
        <taxon>Moraxellales</taxon>
        <taxon>Moraxellaceae</taxon>
        <taxon>Psychrobacter</taxon>
    </lineage>
</organism>
<dbReference type="InterPro" id="IPR013762">
    <property type="entry name" value="Integrase-like_cat_sf"/>
</dbReference>
<name>A5WEI2_PSYWF</name>
<dbReference type="GO" id="GO:0015074">
    <property type="term" value="P:DNA integration"/>
    <property type="evidence" value="ECO:0007669"/>
    <property type="project" value="InterPro"/>
</dbReference>
<keyword evidence="1" id="KW-0233">DNA recombination</keyword>
<dbReference type="eggNOG" id="COG4688">
    <property type="taxonomic scope" value="Bacteria"/>
</dbReference>
<dbReference type="AlphaFoldDB" id="A5WEI2"/>
<dbReference type="EMBL" id="CP000713">
    <property type="protein sequence ID" value="ABQ94073.1"/>
    <property type="molecule type" value="Genomic_DNA"/>
</dbReference>
<proteinExistence type="predicted"/>
<evidence type="ECO:0000256" key="1">
    <source>
        <dbReference type="ARBA" id="ARBA00023172"/>
    </source>
</evidence>
<gene>
    <name evidence="2" type="ordered locus">PsycPRwf_1124</name>
</gene>
<reference evidence="2" key="1">
    <citation type="submission" date="2007-05" db="EMBL/GenBank/DDBJ databases">
        <title>Complete sequence of chromosome of Psychrobacter sp. PRwf-1.</title>
        <authorList>
            <consortium name="US DOE Joint Genome Institute"/>
            <person name="Copeland A."/>
            <person name="Lucas S."/>
            <person name="Lapidus A."/>
            <person name="Barry K."/>
            <person name="Detter J.C."/>
            <person name="Glavina del Rio T."/>
            <person name="Hammon N."/>
            <person name="Israni S."/>
            <person name="Dalin E."/>
            <person name="Tice H."/>
            <person name="Pitluck S."/>
            <person name="Chain P."/>
            <person name="Malfatti S."/>
            <person name="Shin M."/>
            <person name="Vergez L."/>
            <person name="Schmutz J."/>
            <person name="Larimer F."/>
            <person name="Land M."/>
            <person name="Hauser L."/>
            <person name="Kyrpides N."/>
            <person name="Kim E."/>
            <person name="Tiedje J."/>
            <person name="Richardson P."/>
        </authorList>
    </citation>
    <scope>NUCLEOTIDE SEQUENCE [LARGE SCALE GENOMIC DNA]</scope>
    <source>
        <strain evidence="2">PRwf-1</strain>
    </source>
</reference>
<dbReference type="HOGENOM" id="CLU_028266_0_0_6"/>
<dbReference type="Gene3D" id="1.10.443.10">
    <property type="entry name" value="Intergrase catalytic core"/>
    <property type="match status" value="1"/>
</dbReference>
<dbReference type="GO" id="GO:0006310">
    <property type="term" value="P:DNA recombination"/>
    <property type="evidence" value="ECO:0007669"/>
    <property type="project" value="UniProtKB-KW"/>
</dbReference>
<evidence type="ECO:0000313" key="2">
    <source>
        <dbReference type="EMBL" id="ABQ94073.1"/>
    </source>
</evidence>
<dbReference type="SUPFAM" id="SSF56349">
    <property type="entry name" value="DNA breaking-rejoining enzymes"/>
    <property type="match status" value="1"/>
</dbReference>
<protein>
    <submittedName>
        <fullName evidence="2">Uncharacterized protein-like protein</fullName>
    </submittedName>
</protein>
<dbReference type="GO" id="GO:0003677">
    <property type="term" value="F:DNA binding"/>
    <property type="evidence" value="ECO:0007669"/>
    <property type="project" value="InterPro"/>
</dbReference>
<dbReference type="InterPro" id="IPR011010">
    <property type="entry name" value="DNA_brk_join_enz"/>
</dbReference>
<dbReference type="KEGG" id="prw:PsycPRwf_1124"/>
<accession>A5WEI2</accession>
<dbReference type="STRING" id="349106.PsycPRwf_1124"/>
<sequence>MSNVIEFIPAYRHAPAKNMAEFIRFCKEELTTFGPDFSWESDYWPEIKLFFGNWEVSRHTTNQTTLQQPLLDFAKAYIRYTLSFKRKPQARYEGTIFKCIEKALNEAGYPSDISILNHEILDRASELARERFSKSSNYHIGRNLQKLAEFVSAKQLIPNHLDWKNPNSRVIDTVRTGLKAQKIREKKLPSEVALNALAEVFASNPTEPSDIFVTSTCALMLCVPSRISEVLSLHVNCEVHEKRRDGSEAYGIRFLPGKGAPPQIKWVPTAMVSLAKEAIGRIRTMTDEARRIALWYEKNPDKFYRHPDCPNVADDDYLTINQRIQALGQSDNRVIKSKYMTLSLLQQYVMTKQPKDFPWFDKERKIKCSEALFCFQLNQLSPNRVASKVNVYKPVASTLLGRISKKGKGSGLNFFDTHGYKNNDGTTIKLTTHAFRHLLNTMAQRGGMSQIEIARWSGRVEIKQNRVYDHMSEFEIVDILRKKDSELVLHGPLEDLREEISKKLPIDRQAFNILAIPTAHITEVGYCVHDYTMSPCQKHLDCLNCSEQICVKGDMRLENVQDIFDKNKTLLEKMEADIASGAAGADRWYEHTKLTLKRAENLLAILNDPDIPNGTFVKLHNPNEFSPLNRALEAQGLKKVKQSEAVNKARLMMED</sequence>